<sequence length="252" mass="27774">MTGGRHLEVHWRSDSIYDARLQSNNSKKTEELMTQFNQQLGQDVTMTGFSTVDSRLHIERQSAQDVYVCEGLQRGETQSTKINVIWPPRREPEPSNQFRPESTPPAETNQQGVYERKYSLAELLGAVCGTVLAATMLFLIIGRVCFKSKRFACCQGKRSTVRGEKGDMSKHYLGTTTTGVTHSPNGTNSSNTSYGGANTLLLDQQKQAAVINSLFAQPNLYQGAGLIYQNAGNDSQVHFAPDRSGAKFKSSA</sequence>
<feature type="transmembrane region" description="Helical" evidence="2">
    <location>
        <begin position="123"/>
        <end position="141"/>
    </location>
</feature>
<evidence type="ECO:0000313" key="4">
    <source>
        <dbReference type="Proteomes" id="UP001626550"/>
    </source>
</evidence>
<dbReference type="EMBL" id="JBJKFK010001687">
    <property type="protein sequence ID" value="KAL3312469.1"/>
    <property type="molecule type" value="Genomic_DNA"/>
</dbReference>
<evidence type="ECO:0000256" key="2">
    <source>
        <dbReference type="SAM" id="Phobius"/>
    </source>
</evidence>
<gene>
    <name evidence="3" type="ORF">Ciccas_008938</name>
</gene>
<protein>
    <submittedName>
        <fullName evidence="3">Uncharacterized protein</fullName>
    </submittedName>
</protein>
<evidence type="ECO:0000313" key="3">
    <source>
        <dbReference type="EMBL" id="KAL3312469.1"/>
    </source>
</evidence>
<keyword evidence="2" id="KW-1133">Transmembrane helix</keyword>
<dbReference type="AlphaFoldDB" id="A0ABD2PYP3"/>
<accession>A0ABD2PYP3</accession>
<feature type="compositionally biased region" description="Polar residues" evidence="1">
    <location>
        <begin position="94"/>
        <end position="111"/>
    </location>
</feature>
<reference evidence="3 4" key="1">
    <citation type="submission" date="2024-11" db="EMBL/GenBank/DDBJ databases">
        <title>Adaptive evolution of stress response genes in parasites aligns with host niche diversity.</title>
        <authorList>
            <person name="Hahn C."/>
            <person name="Resl P."/>
        </authorList>
    </citation>
    <scope>NUCLEOTIDE SEQUENCE [LARGE SCALE GENOMIC DNA]</scope>
    <source>
        <strain evidence="3">EGGRZ-B1_66</strain>
        <tissue evidence="3">Body</tissue>
    </source>
</reference>
<keyword evidence="2" id="KW-0812">Transmembrane</keyword>
<dbReference type="Proteomes" id="UP001626550">
    <property type="component" value="Unassembled WGS sequence"/>
</dbReference>
<keyword evidence="4" id="KW-1185">Reference proteome</keyword>
<name>A0ABD2PYP3_9PLAT</name>
<comment type="caution">
    <text evidence="3">The sequence shown here is derived from an EMBL/GenBank/DDBJ whole genome shotgun (WGS) entry which is preliminary data.</text>
</comment>
<keyword evidence="2" id="KW-0472">Membrane</keyword>
<proteinExistence type="predicted"/>
<feature type="region of interest" description="Disordered" evidence="1">
    <location>
        <begin position="86"/>
        <end position="111"/>
    </location>
</feature>
<evidence type="ECO:0000256" key="1">
    <source>
        <dbReference type="SAM" id="MobiDB-lite"/>
    </source>
</evidence>
<organism evidence="3 4">
    <name type="scientific">Cichlidogyrus casuarinus</name>
    <dbReference type="NCBI Taxonomy" id="1844966"/>
    <lineage>
        <taxon>Eukaryota</taxon>
        <taxon>Metazoa</taxon>
        <taxon>Spiralia</taxon>
        <taxon>Lophotrochozoa</taxon>
        <taxon>Platyhelminthes</taxon>
        <taxon>Monogenea</taxon>
        <taxon>Monopisthocotylea</taxon>
        <taxon>Dactylogyridea</taxon>
        <taxon>Ancyrocephalidae</taxon>
        <taxon>Cichlidogyrus</taxon>
    </lineage>
</organism>